<keyword evidence="3" id="KW-1185">Reference proteome</keyword>
<proteinExistence type="predicted"/>
<evidence type="ECO:0000313" key="3">
    <source>
        <dbReference type="Proteomes" id="UP001161580"/>
    </source>
</evidence>
<dbReference type="RefSeq" id="WP_311784725.1">
    <property type="nucleotide sequence ID" value="NZ_JALDYY010000001.1"/>
</dbReference>
<comment type="caution">
    <text evidence="2">The sequence shown here is derived from an EMBL/GenBank/DDBJ whole genome shotgun (WGS) entry which is preliminary data.</text>
</comment>
<sequence length="237" mass="25849">MTVGRFLRSLGFQRPEAVRESVRDIPPHQNGAKSAPPVVAGQEAASGGPLADTMARHIETLQTIHRMSGEYRWREAVGLICDAEMVFVAAFHDCCGIARGFSDQLLSARGAVHYLDGQDGTYQQLLTREADNLLLIVIDCHRLSTKSRTLARAAKAMGHRVLFISDQDRGWTQENADVSLPVPPAPPALANSPVALAALLDFLMISVLDADGERARNRAQQIVNLQDLFGEFTHGGR</sequence>
<protein>
    <recommendedName>
        <fullName evidence="4">RpiR family transcriptional regulator</fullName>
    </recommendedName>
</protein>
<gene>
    <name evidence="2" type="ORF">MRS75_00360</name>
</gene>
<accession>A0AAE3QAS0</accession>
<dbReference type="SUPFAM" id="SSF53697">
    <property type="entry name" value="SIS domain"/>
    <property type="match status" value="1"/>
</dbReference>
<evidence type="ECO:0000256" key="1">
    <source>
        <dbReference type="SAM" id="MobiDB-lite"/>
    </source>
</evidence>
<evidence type="ECO:0000313" key="2">
    <source>
        <dbReference type="EMBL" id="MDI7920528.1"/>
    </source>
</evidence>
<dbReference type="EMBL" id="JALDYZ010000001">
    <property type="protein sequence ID" value="MDI7920528.1"/>
    <property type="molecule type" value="Genomic_DNA"/>
</dbReference>
<dbReference type="InterPro" id="IPR046348">
    <property type="entry name" value="SIS_dom_sf"/>
</dbReference>
<reference evidence="2" key="1">
    <citation type="submission" date="2022-03" db="EMBL/GenBank/DDBJ databases">
        <title>Fererhizobium litorale gen. nov., sp. nov., isolated from sandy sediments of the Sea of Japan seashore.</title>
        <authorList>
            <person name="Romanenko L."/>
            <person name="Kurilenko V."/>
            <person name="Otstavnykh N."/>
            <person name="Svetashev V."/>
            <person name="Tekutyeva L."/>
            <person name="Isaeva M."/>
            <person name="Mikhailov V."/>
        </authorList>
    </citation>
    <scope>NUCLEOTIDE SEQUENCE</scope>
    <source>
        <strain evidence="2">KMM 9576</strain>
    </source>
</reference>
<name>A0AAE3QAS0_9HYPH</name>
<feature type="region of interest" description="Disordered" evidence="1">
    <location>
        <begin position="18"/>
        <end position="46"/>
    </location>
</feature>
<dbReference type="GO" id="GO:0097367">
    <property type="term" value="F:carbohydrate derivative binding"/>
    <property type="evidence" value="ECO:0007669"/>
    <property type="project" value="InterPro"/>
</dbReference>
<dbReference type="AlphaFoldDB" id="A0AAE3QAS0"/>
<dbReference type="GO" id="GO:1901135">
    <property type="term" value="P:carbohydrate derivative metabolic process"/>
    <property type="evidence" value="ECO:0007669"/>
    <property type="project" value="InterPro"/>
</dbReference>
<evidence type="ECO:0008006" key="4">
    <source>
        <dbReference type="Google" id="ProtNLM"/>
    </source>
</evidence>
<dbReference type="Proteomes" id="UP001161580">
    <property type="component" value="Unassembled WGS sequence"/>
</dbReference>
<organism evidence="2 3">
    <name type="scientific">Ferirhizobium litorale</name>
    <dbReference type="NCBI Taxonomy" id="2927786"/>
    <lineage>
        <taxon>Bacteria</taxon>
        <taxon>Pseudomonadati</taxon>
        <taxon>Pseudomonadota</taxon>
        <taxon>Alphaproteobacteria</taxon>
        <taxon>Hyphomicrobiales</taxon>
        <taxon>Rhizobiaceae</taxon>
        <taxon>Ferirhizobium</taxon>
    </lineage>
</organism>
<dbReference type="Gene3D" id="3.40.50.10490">
    <property type="entry name" value="Glucose-6-phosphate isomerase like protein, domain 1"/>
    <property type="match status" value="1"/>
</dbReference>